<dbReference type="WBParaSite" id="RSKR_0001105400.1">
    <property type="protein sequence ID" value="RSKR_0001105400.1"/>
    <property type="gene ID" value="RSKR_0001105400"/>
</dbReference>
<protein>
    <submittedName>
        <fullName evidence="2">Gamma-glutamylcyclotransferase</fullName>
    </submittedName>
</protein>
<evidence type="ECO:0000313" key="1">
    <source>
        <dbReference type="Proteomes" id="UP000095286"/>
    </source>
</evidence>
<name>A0AC35UFU5_9BILA</name>
<sequence length="202" mass="23170">MYVFGYGSLLWYTNFEYDAVVPGILKGFVRRFYQLSPDHRGTENNPGRAVTLVPEAEGICWGVSYHVPKELEEETIAYLDHRERAGYRSEWVDFQPDDKSASFKVLVYICIPNNNPYLSIEPCVNKICDQIISAHGCSGSNLEYAIRLVHCVKKMAPHVKDDHLSEIEQELLSRCKKFLIRDKVLIDVGYQLDYMSVLAQKA</sequence>
<accession>A0AC35UFU5</accession>
<evidence type="ECO:0000313" key="2">
    <source>
        <dbReference type="WBParaSite" id="RSKR_0001105400.1"/>
    </source>
</evidence>
<organism evidence="1 2">
    <name type="scientific">Rhabditophanes sp. KR3021</name>
    <dbReference type="NCBI Taxonomy" id="114890"/>
    <lineage>
        <taxon>Eukaryota</taxon>
        <taxon>Metazoa</taxon>
        <taxon>Ecdysozoa</taxon>
        <taxon>Nematoda</taxon>
        <taxon>Chromadorea</taxon>
        <taxon>Rhabditida</taxon>
        <taxon>Tylenchina</taxon>
        <taxon>Panagrolaimomorpha</taxon>
        <taxon>Strongyloidoidea</taxon>
        <taxon>Alloionematidae</taxon>
        <taxon>Rhabditophanes</taxon>
    </lineage>
</organism>
<reference evidence="2" key="1">
    <citation type="submission" date="2016-11" db="UniProtKB">
        <authorList>
            <consortium name="WormBaseParasite"/>
        </authorList>
    </citation>
    <scope>IDENTIFICATION</scope>
    <source>
        <strain evidence="2">KR3021</strain>
    </source>
</reference>
<dbReference type="Proteomes" id="UP000095286">
    <property type="component" value="Unplaced"/>
</dbReference>
<proteinExistence type="predicted"/>